<protein>
    <recommendedName>
        <fullName evidence="8">WRKY domain-containing protein</fullName>
    </recommendedName>
</protein>
<keyword evidence="3" id="KW-0238">DNA-binding</keyword>
<dbReference type="InterPro" id="IPR003657">
    <property type="entry name" value="WRKY_dom"/>
</dbReference>
<evidence type="ECO:0000256" key="5">
    <source>
        <dbReference type="ARBA" id="ARBA00023242"/>
    </source>
</evidence>
<dbReference type="Pfam" id="PF03106">
    <property type="entry name" value="WRKY"/>
    <property type="match status" value="1"/>
</dbReference>
<dbReference type="EMBL" id="NBSK02000004">
    <property type="protein sequence ID" value="KAJ0211659.1"/>
    <property type="molecule type" value="Genomic_DNA"/>
</dbReference>
<name>A0A9R1XGF1_LACSA</name>
<evidence type="ECO:0000256" key="3">
    <source>
        <dbReference type="ARBA" id="ARBA00023125"/>
    </source>
</evidence>
<feature type="region of interest" description="Disordered" evidence="7">
    <location>
        <begin position="87"/>
        <end position="109"/>
    </location>
</feature>
<dbReference type="SUPFAM" id="SSF118290">
    <property type="entry name" value="WRKY DNA-binding domain"/>
    <property type="match status" value="1"/>
</dbReference>
<dbReference type="GO" id="GO:0005634">
    <property type="term" value="C:nucleus"/>
    <property type="evidence" value="ECO:0007669"/>
    <property type="project" value="UniProtKB-SubCell"/>
</dbReference>
<keyword evidence="2" id="KW-0805">Transcription regulation</keyword>
<feature type="compositionally biased region" description="Basic and acidic residues" evidence="7">
    <location>
        <begin position="512"/>
        <end position="521"/>
    </location>
</feature>
<accession>A0A9R1XGF1</accession>
<feature type="domain" description="WRKY" evidence="8">
    <location>
        <begin position="254"/>
        <end position="320"/>
    </location>
</feature>
<dbReference type="InterPro" id="IPR044810">
    <property type="entry name" value="WRKY_plant"/>
</dbReference>
<gene>
    <name evidence="9" type="ORF">LSAT_V11C400181080</name>
</gene>
<dbReference type="PANTHER" id="PTHR31429:SF106">
    <property type="entry name" value="WRKY TRANSCRIPTION FACTOR 31-RELATED"/>
    <property type="match status" value="1"/>
</dbReference>
<dbReference type="Gene3D" id="2.20.25.80">
    <property type="entry name" value="WRKY domain"/>
    <property type="match status" value="1"/>
</dbReference>
<dbReference type="FunFam" id="2.20.25.80:FF:000002">
    <property type="entry name" value="probable WRKY transcription factor 31"/>
    <property type="match status" value="1"/>
</dbReference>
<keyword evidence="10" id="KW-1185">Reference proteome</keyword>
<comment type="caution">
    <text evidence="9">The sequence shown here is derived from an EMBL/GenBank/DDBJ whole genome shotgun (WGS) entry which is preliminary data.</text>
</comment>
<feature type="compositionally biased region" description="Low complexity" evidence="7">
    <location>
        <begin position="92"/>
        <end position="104"/>
    </location>
</feature>
<feature type="compositionally biased region" description="Low complexity" evidence="7">
    <location>
        <begin position="496"/>
        <end position="511"/>
    </location>
</feature>
<keyword evidence="5" id="KW-0539">Nucleus</keyword>
<evidence type="ECO:0000259" key="8">
    <source>
        <dbReference type="PROSITE" id="PS50811"/>
    </source>
</evidence>
<reference evidence="9 10" key="1">
    <citation type="journal article" date="2017" name="Nat. Commun.">
        <title>Genome assembly with in vitro proximity ligation data and whole-genome triplication in lettuce.</title>
        <authorList>
            <person name="Reyes-Chin-Wo S."/>
            <person name="Wang Z."/>
            <person name="Yang X."/>
            <person name="Kozik A."/>
            <person name="Arikit S."/>
            <person name="Song C."/>
            <person name="Xia L."/>
            <person name="Froenicke L."/>
            <person name="Lavelle D.O."/>
            <person name="Truco M.J."/>
            <person name="Xia R."/>
            <person name="Zhu S."/>
            <person name="Xu C."/>
            <person name="Xu H."/>
            <person name="Xu X."/>
            <person name="Cox K."/>
            <person name="Korf I."/>
            <person name="Meyers B.C."/>
            <person name="Michelmore R.W."/>
        </authorList>
    </citation>
    <scope>NUCLEOTIDE SEQUENCE [LARGE SCALE GENOMIC DNA]</scope>
    <source>
        <strain evidence="10">cv. Salinas</strain>
        <tissue evidence="9">Seedlings</tissue>
    </source>
</reference>
<dbReference type="PROSITE" id="PS50811">
    <property type="entry name" value="WRKY"/>
    <property type="match status" value="1"/>
</dbReference>
<dbReference type="GO" id="GO:0043565">
    <property type="term" value="F:sequence-specific DNA binding"/>
    <property type="evidence" value="ECO:0007669"/>
    <property type="project" value="InterPro"/>
</dbReference>
<evidence type="ECO:0000313" key="9">
    <source>
        <dbReference type="EMBL" id="KAJ0211659.1"/>
    </source>
</evidence>
<dbReference type="OrthoDB" id="2020995at2759"/>
<feature type="region of interest" description="Disordered" evidence="7">
    <location>
        <begin position="172"/>
        <end position="224"/>
    </location>
</feature>
<proteinExistence type="inferred from homology"/>
<keyword evidence="4" id="KW-0804">Transcription</keyword>
<evidence type="ECO:0000256" key="6">
    <source>
        <dbReference type="ARBA" id="ARBA00061007"/>
    </source>
</evidence>
<dbReference type="Proteomes" id="UP000235145">
    <property type="component" value="Unassembled WGS sequence"/>
</dbReference>
<dbReference type="AlphaFoldDB" id="A0A9R1XGF1"/>
<sequence>MGKAGWGLTLDTSEPLELLSPRWNFPVKPAMFSGVSPKMTDEKNSNRKVLSEVDFFSTSKSNDDQIVVKKENISHATELDVNTGLHLHTTNSDQSSVDDGVSSSGDDKQAKNKLTILQVELEKMNTENQRLRGMLSQVSNNYTALQMHIANEIQKQQNSSKQIVLQDQKPVPQQLNHLPPTSHDSSSSEERTQSGSTLNAIELSKNGKRTGRENTPDSDTWVSNKIPKLNTTKNIEQANDPTMRKARVSVRARSEAPMITDGCQWRKYGQKMAKGNPCPRAYYRCTMAVGCPVRKQVQRCVDDQTILITTYEGTHNHPLPPAALAMASTTSAAASMLLSGSISSADGLMNQNVLARSILPNASSIATISASAPFPTITLDLTHNPNQYQRINNSNQFQVPHHMSSQNFQPGMAIPLQSIPGNGDVGVYNQSRFSGLQLSHDMESNQLRAHHVTPPQFKGQVNTSFSDSLSAATAAITADPNFTAALAAAISSIMSGGNTTTTTTTSHTTTNNHKDSNHYGN</sequence>
<evidence type="ECO:0000256" key="7">
    <source>
        <dbReference type="SAM" id="MobiDB-lite"/>
    </source>
</evidence>
<dbReference type="PANTHER" id="PTHR31429">
    <property type="entry name" value="WRKY TRANSCRIPTION FACTOR 36-RELATED"/>
    <property type="match status" value="1"/>
</dbReference>
<evidence type="ECO:0000256" key="4">
    <source>
        <dbReference type="ARBA" id="ARBA00023163"/>
    </source>
</evidence>
<comment type="subcellular location">
    <subcellularLocation>
        <location evidence="1">Nucleus</location>
    </subcellularLocation>
</comment>
<organism evidence="9 10">
    <name type="scientific">Lactuca sativa</name>
    <name type="common">Garden lettuce</name>
    <dbReference type="NCBI Taxonomy" id="4236"/>
    <lineage>
        <taxon>Eukaryota</taxon>
        <taxon>Viridiplantae</taxon>
        <taxon>Streptophyta</taxon>
        <taxon>Embryophyta</taxon>
        <taxon>Tracheophyta</taxon>
        <taxon>Spermatophyta</taxon>
        <taxon>Magnoliopsida</taxon>
        <taxon>eudicotyledons</taxon>
        <taxon>Gunneridae</taxon>
        <taxon>Pentapetalae</taxon>
        <taxon>asterids</taxon>
        <taxon>campanulids</taxon>
        <taxon>Asterales</taxon>
        <taxon>Asteraceae</taxon>
        <taxon>Cichorioideae</taxon>
        <taxon>Cichorieae</taxon>
        <taxon>Lactucinae</taxon>
        <taxon>Lactuca</taxon>
    </lineage>
</organism>
<evidence type="ECO:0000313" key="10">
    <source>
        <dbReference type="Proteomes" id="UP000235145"/>
    </source>
</evidence>
<dbReference type="GO" id="GO:0003700">
    <property type="term" value="F:DNA-binding transcription factor activity"/>
    <property type="evidence" value="ECO:0007669"/>
    <property type="project" value="InterPro"/>
</dbReference>
<dbReference type="SMART" id="SM00774">
    <property type="entry name" value="WRKY"/>
    <property type="match status" value="1"/>
</dbReference>
<evidence type="ECO:0000256" key="1">
    <source>
        <dbReference type="ARBA" id="ARBA00004123"/>
    </source>
</evidence>
<evidence type="ECO:0000256" key="2">
    <source>
        <dbReference type="ARBA" id="ARBA00023015"/>
    </source>
</evidence>
<comment type="similarity">
    <text evidence="6">Belongs to the WRKY group II-b family.</text>
</comment>
<feature type="region of interest" description="Disordered" evidence="7">
    <location>
        <begin position="496"/>
        <end position="521"/>
    </location>
</feature>
<dbReference type="InterPro" id="IPR036576">
    <property type="entry name" value="WRKY_dom_sf"/>
</dbReference>